<dbReference type="InterPro" id="IPR027417">
    <property type="entry name" value="P-loop_NTPase"/>
</dbReference>
<dbReference type="SUPFAM" id="SSF52540">
    <property type="entry name" value="P-loop containing nucleoside triphosphate hydrolases"/>
    <property type="match status" value="1"/>
</dbReference>
<name>A0AAV5TN58_9BILA</name>
<comment type="subcellular location">
    <subcellularLocation>
        <location evidence="1">Nucleus</location>
    </subcellularLocation>
</comment>
<evidence type="ECO:0000313" key="8">
    <source>
        <dbReference type="Proteomes" id="UP001432027"/>
    </source>
</evidence>
<evidence type="ECO:0000259" key="6">
    <source>
        <dbReference type="SMART" id="SM00382"/>
    </source>
</evidence>
<feature type="coiled-coil region" evidence="4">
    <location>
        <begin position="188"/>
        <end position="221"/>
    </location>
</feature>
<evidence type="ECO:0000256" key="3">
    <source>
        <dbReference type="ARBA" id="ARBA00043975"/>
    </source>
</evidence>
<accession>A0AAV5TN58</accession>
<dbReference type="Gene3D" id="1.10.8.60">
    <property type="match status" value="1"/>
</dbReference>
<sequence length="808" mass="91754">LQMDDDDYNVVGTYGDDPSIAYPSEDVQDENVALTRLNDIGMSRAAKRLRNELESAPSDEIYVHPIDWHMRMDVGAEEREMKRAKKEADEECIERTTLRIMQARERRAKEGWTMERKGREETGWGDENEDEASLVLSRPPIDGSSWIGVSSDDSSDRLYIRLFRNSKSMTNVDKYKRSRMRGSAVFPMEKLMTEVNLLKECREKEKRKREEKEDNENGNERMEDGLFTNRYAPTHFTHLLSPDGVNRQVVQWLRLWDECVFGRRIPDSLLEEELFSLDDGSPRRPIKRILVISGQAGLGKTTLAAVAARMVGYSVVETNASDSRTISDLERVIESAGRSTRTLDGDGRPMCVILDEVDGAPVETIRWLVKTVNANEKKKIRRPIIAICNNLYTPALRELRPVAMMVTMGETKRARLVERLSQIVDEERLSVDESALETLARLSATDIRLSLNVLQYLSLAANAKKRRVTSSEVEIAIDKVRPPNTNIFGHWSTVLEWARHLDKKGSVLPLEVRLKAVERVVMEEDGERLLTGIHHNYLSIPNLAPSTLSTVSRILSSIDQMSTIVMTTKKFVLCKYVRMEYLSLHASIATHAKATLQYPTHLQNVQLRGKQSEETLSLVRRSMVRLVSKGELILDTLPLLLSIVQPPIKTANRSLFTKQEEMIVKGIVECLRSFGLSFVPITHDGILNYLFSPPIDVLTMYSISSSHRKMLSNNQRKMIGHEVVLSSVRHSSSLHPSHYASWTSSRQIPSISTGENGEKGEKTRPMGTLALQSSHSFSMQSNVPLHFRYNNCFSNAVKRNVKMFQLLN</sequence>
<reference evidence="7" key="1">
    <citation type="submission" date="2023-10" db="EMBL/GenBank/DDBJ databases">
        <title>Genome assembly of Pristionchus species.</title>
        <authorList>
            <person name="Yoshida K."/>
            <person name="Sommer R.J."/>
        </authorList>
    </citation>
    <scope>NUCLEOTIDE SEQUENCE</scope>
    <source>
        <strain evidence="7">RS0144</strain>
    </source>
</reference>
<dbReference type="InterPro" id="IPR053016">
    <property type="entry name" value="CTF18-RFC_complex"/>
</dbReference>
<dbReference type="GO" id="GO:0005634">
    <property type="term" value="C:nucleus"/>
    <property type="evidence" value="ECO:0007669"/>
    <property type="project" value="UniProtKB-SubCell"/>
</dbReference>
<dbReference type="SMART" id="SM00382">
    <property type="entry name" value="AAA"/>
    <property type="match status" value="1"/>
</dbReference>
<dbReference type="Proteomes" id="UP001432027">
    <property type="component" value="Unassembled WGS sequence"/>
</dbReference>
<evidence type="ECO:0000313" key="7">
    <source>
        <dbReference type="EMBL" id="GMS95688.1"/>
    </source>
</evidence>
<dbReference type="GO" id="GO:0016887">
    <property type="term" value="F:ATP hydrolysis activity"/>
    <property type="evidence" value="ECO:0007669"/>
    <property type="project" value="InterPro"/>
</dbReference>
<proteinExistence type="inferred from homology"/>
<evidence type="ECO:0000256" key="5">
    <source>
        <dbReference type="SAM" id="MobiDB-lite"/>
    </source>
</evidence>
<gene>
    <name evidence="7" type="ORF">PENTCL1PPCAC_17863</name>
</gene>
<comment type="caution">
    <text evidence="7">The sequence shown here is derived from an EMBL/GenBank/DDBJ whole genome shotgun (WGS) entry which is preliminary data.</text>
</comment>
<feature type="region of interest" description="Disordered" evidence="5">
    <location>
        <begin position="735"/>
        <end position="764"/>
    </location>
</feature>
<feature type="compositionally biased region" description="Basic and acidic residues" evidence="5">
    <location>
        <begin position="109"/>
        <end position="122"/>
    </location>
</feature>
<dbReference type="AlphaFoldDB" id="A0AAV5TN58"/>
<feature type="non-terminal residue" evidence="7">
    <location>
        <position position="1"/>
    </location>
</feature>
<dbReference type="EMBL" id="BTSX01000004">
    <property type="protein sequence ID" value="GMS95688.1"/>
    <property type="molecule type" value="Genomic_DNA"/>
</dbReference>
<evidence type="ECO:0000256" key="2">
    <source>
        <dbReference type="ARBA" id="ARBA00023242"/>
    </source>
</evidence>
<keyword evidence="8" id="KW-1185">Reference proteome</keyword>
<dbReference type="CDD" id="cd00009">
    <property type="entry name" value="AAA"/>
    <property type="match status" value="1"/>
</dbReference>
<dbReference type="InterPro" id="IPR003593">
    <property type="entry name" value="AAA+_ATPase"/>
</dbReference>
<keyword evidence="4" id="KW-0175">Coiled coil</keyword>
<evidence type="ECO:0000256" key="1">
    <source>
        <dbReference type="ARBA" id="ARBA00004123"/>
    </source>
</evidence>
<feature type="compositionally biased region" description="Polar residues" evidence="5">
    <location>
        <begin position="740"/>
        <end position="755"/>
    </location>
</feature>
<keyword evidence="2" id="KW-0539">Nucleus</keyword>
<evidence type="ECO:0000256" key="4">
    <source>
        <dbReference type="SAM" id="Coils"/>
    </source>
</evidence>
<dbReference type="InterPro" id="IPR003959">
    <property type="entry name" value="ATPase_AAA_core"/>
</dbReference>
<dbReference type="GO" id="GO:0005524">
    <property type="term" value="F:ATP binding"/>
    <property type="evidence" value="ECO:0007669"/>
    <property type="project" value="InterPro"/>
</dbReference>
<protein>
    <recommendedName>
        <fullName evidence="6">AAA+ ATPase domain-containing protein</fullName>
    </recommendedName>
</protein>
<organism evidence="7 8">
    <name type="scientific">Pristionchus entomophagus</name>
    <dbReference type="NCBI Taxonomy" id="358040"/>
    <lineage>
        <taxon>Eukaryota</taxon>
        <taxon>Metazoa</taxon>
        <taxon>Ecdysozoa</taxon>
        <taxon>Nematoda</taxon>
        <taxon>Chromadorea</taxon>
        <taxon>Rhabditida</taxon>
        <taxon>Rhabditina</taxon>
        <taxon>Diplogasteromorpha</taxon>
        <taxon>Diplogasteroidea</taxon>
        <taxon>Neodiplogasteridae</taxon>
        <taxon>Pristionchus</taxon>
    </lineage>
</organism>
<dbReference type="Gene3D" id="3.40.50.300">
    <property type="entry name" value="P-loop containing nucleotide triphosphate hydrolases"/>
    <property type="match status" value="1"/>
</dbReference>
<comment type="similarity">
    <text evidence="3">Belongs to the activator 1 small subunits family. CTF18 subfamily.</text>
</comment>
<dbReference type="PANTHER" id="PTHR46765:SF1">
    <property type="entry name" value="P-LOOP CONTAINING NUCLEOSIDE TRIPHOSPHATE HYDROLASES SUPERFAMILY PROTEIN"/>
    <property type="match status" value="1"/>
</dbReference>
<dbReference type="PANTHER" id="PTHR46765">
    <property type="entry name" value="P-LOOP CONTAINING NUCLEOSIDE TRIPHOSPHATE HYDROLASES SUPERFAMILY PROTEIN"/>
    <property type="match status" value="1"/>
</dbReference>
<feature type="region of interest" description="Disordered" evidence="5">
    <location>
        <begin position="109"/>
        <end position="130"/>
    </location>
</feature>
<dbReference type="Pfam" id="PF00004">
    <property type="entry name" value="AAA"/>
    <property type="match status" value="1"/>
</dbReference>
<feature type="domain" description="AAA+ ATPase" evidence="6">
    <location>
        <begin position="286"/>
        <end position="430"/>
    </location>
</feature>